<name>A0AAD6R2U0_9ROSI</name>
<dbReference type="AlphaFoldDB" id="A0AAD6R2U0"/>
<keyword evidence="1" id="KW-0812">Transmembrane</keyword>
<keyword evidence="1" id="KW-0472">Membrane</keyword>
<dbReference type="EMBL" id="JAQIZT010000004">
    <property type="protein sequence ID" value="KAJ7001305.1"/>
    <property type="molecule type" value="Genomic_DNA"/>
</dbReference>
<accession>A0AAD6R2U0</accession>
<evidence type="ECO:0000313" key="2">
    <source>
        <dbReference type="EMBL" id="KAJ7001305.1"/>
    </source>
</evidence>
<protein>
    <submittedName>
        <fullName evidence="2">Uncharacterized protein</fullName>
    </submittedName>
</protein>
<gene>
    <name evidence="2" type="ORF">NC653_011666</name>
</gene>
<comment type="caution">
    <text evidence="2">The sequence shown here is derived from an EMBL/GenBank/DDBJ whole genome shotgun (WGS) entry which is preliminary data.</text>
</comment>
<evidence type="ECO:0000256" key="1">
    <source>
        <dbReference type="SAM" id="Phobius"/>
    </source>
</evidence>
<dbReference type="Proteomes" id="UP001164929">
    <property type="component" value="Chromosome 4"/>
</dbReference>
<reference evidence="2 3" key="1">
    <citation type="journal article" date="2023" name="Mol. Ecol. Resour.">
        <title>Chromosome-level genome assembly of a triploid poplar Populus alba 'Berolinensis'.</title>
        <authorList>
            <person name="Chen S."/>
            <person name="Yu Y."/>
            <person name="Wang X."/>
            <person name="Wang S."/>
            <person name="Zhang T."/>
            <person name="Zhou Y."/>
            <person name="He R."/>
            <person name="Meng N."/>
            <person name="Wang Y."/>
            <person name="Liu W."/>
            <person name="Liu Z."/>
            <person name="Liu J."/>
            <person name="Guo Q."/>
            <person name="Huang H."/>
            <person name="Sederoff R.R."/>
            <person name="Wang G."/>
            <person name="Qu G."/>
            <person name="Chen S."/>
        </authorList>
    </citation>
    <scope>NUCLEOTIDE SEQUENCE [LARGE SCALE GENOMIC DNA]</scope>
    <source>
        <strain evidence="2">SC-2020</strain>
    </source>
</reference>
<feature type="transmembrane region" description="Helical" evidence="1">
    <location>
        <begin position="36"/>
        <end position="56"/>
    </location>
</feature>
<proteinExistence type="predicted"/>
<keyword evidence="3" id="KW-1185">Reference proteome</keyword>
<organism evidence="2 3">
    <name type="scientific">Populus alba x Populus x berolinensis</name>
    <dbReference type="NCBI Taxonomy" id="444605"/>
    <lineage>
        <taxon>Eukaryota</taxon>
        <taxon>Viridiplantae</taxon>
        <taxon>Streptophyta</taxon>
        <taxon>Embryophyta</taxon>
        <taxon>Tracheophyta</taxon>
        <taxon>Spermatophyta</taxon>
        <taxon>Magnoliopsida</taxon>
        <taxon>eudicotyledons</taxon>
        <taxon>Gunneridae</taxon>
        <taxon>Pentapetalae</taxon>
        <taxon>rosids</taxon>
        <taxon>fabids</taxon>
        <taxon>Malpighiales</taxon>
        <taxon>Salicaceae</taxon>
        <taxon>Saliceae</taxon>
        <taxon>Populus</taxon>
    </lineage>
</organism>
<sequence>MKRAYVPAGAPPGGPMGFIKLGFGEKKSTQHTSKNVFSKLMMACNGVCFLILTLLLNRYSPFPP</sequence>
<keyword evidence="1" id="KW-1133">Transmembrane helix</keyword>
<evidence type="ECO:0000313" key="3">
    <source>
        <dbReference type="Proteomes" id="UP001164929"/>
    </source>
</evidence>